<proteinExistence type="predicted"/>
<organism evidence="1 2">
    <name type="scientific">Lottia gigantea</name>
    <name type="common">Giant owl limpet</name>
    <dbReference type="NCBI Taxonomy" id="225164"/>
    <lineage>
        <taxon>Eukaryota</taxon>
        <taxon>Metazoa</taxon>
        <taxon>Spiralia</taxon>
        <taxon>Lophotrochozoa</taxon>
        <taxon>Mollusca</taxon>
        <taxon>Gastropoda</taxon>
        <taxon>Patellogastropoda</taxon>
        <taxon>Lottioidea</taxon>
        <taxon>Lottiidae</taxon>
        <taxon>Lottia</taxon>
    </lineage>
</organism>
<dbReference type="GeneID" id="20248193"/>
<gene>
    <name evidence="1" type="ORF">LOTGIDRAFT_230052</name>
</gene>
<reference evidence="1 2" key="1">
    <citation type="journal article" date="2013" name="Nature">
        <title>Insights into bilaterian evolution from three spiralian genomes.</title>
        <authorList>
            <person name="Simakov O."/>
            <person name="Marletaz F."/>
            <person name="Cho S.J."/>
            <person name="Edsinger-Gonzales E."/>
            <person name="Havlak P."/>
            <person name="Hellsten U."/>
            <person name="Kuo D.H."/>
            <person name="Larsson T."/>
            <person name="Lv J."/>
            <person name="Arendt D."/>
            <person name="Savage R."/>
            <person name="Osoegawa K."/>
            <person name="de Jong P."/>
            <person name="Grimwood J."/>
            <person name="Chapman J.A."/>
            <person name="Shapiro H."/>
            <person name="Aerts A."/>
            <person name="Otillar R.P."/>
            <person name="Terry A.Y."/>
            <person name="Boore J.L."/>
            <person name="Grigoriev I.V."/>
            <person name="Lindberg D.R."/>
            <person name="Seaver E.C."/>
            <person name="Weisblat D.A."/>
            <person name="Putnam N.H."/>
            <person name="Rokhsar D.S."/>
        </authorList>
    </citation>
    <scope>NUCLEOTIDE SEQUENCE [LARGE SCALE GENOMIC DNA]</scope>
</reference>
<evidence type="ECO:0000313" key="2">
    <source>
        <dbReference type="Proteomes" id="UP000030746"/>
    </source>
</evidence>
<keyword evidence="2" id="KW-1185">Reference proteome</keyword>
<dbReference type="EMBL" id="KB199651">
    <property type="protein sequence ID" value="ESP05015.1"/>
    <property type="molecule type" value="Genomic_DNA"/>
</dbReference>
<name>V4CRA0_LOTGI</name>
<protein>
    <recommendedName>
        <fullName evidence="3">DUF1330 domain-containing protein</fullName>
    </recommendedName>
</protein>
<dbReference type="OMA" id="CEAWAVV"/>
<dbReference type="KEGG" id="lgi:LOTGIDRAFT_230052"/>
<dbReference type="Proteomes" id="UP000030746">
    <property type="component" value="Unassembled WGS sequence"/>
</dbReference>
<evidence type="ECO:0000313" key="1">
    <source>
        <dbReference type="EMBL" id="ESP05015.1"/>
    </source>
</evidence>
<dbReference type="HOGENOM" id="CLU_1171769_0_0_1"/>
<evidence type="ECO:0008006" key="3">
    <source>
        <dbReference type="Google" id="ProtNLM"/>
    </source>
</evidence>
<dbReference type="RefSeq" id="XP_009044524.1">
    <property type="nucleotide sequence ID" value="XM_009046276.1"/>
</dbReference>
<dbReference type="AlphaFoldDB" id="V4CRA0"/>
<sequence length="237" mass="27735">MAHYYTPNEEHGAYLFARFPSRGGTDVAVVSQSCVLNKKSAEIQRGRFLGIARKIYGKYTHGDHATPRYAKVNQYEPEMALIVYLFENQKYARLFFNSDKRFKQPDFPPPSGMCEAWSVCRYYTPDYRDDNRTFMMSEVQLQEGVRQEEYRERYCTPFAQLLLDYDAHPYVVQANTVEDLRRYYLGADTILTVHVFPTPEELWKCIEDDRYIPLKAVHATMASENLSVFTIDPKPCR</sequence>
<dbReference type="CTD" id="20248193"/>
<accession>V4CRA0</accession>
<dbReference type="OrthoDB" id="6073809at2759"/>